<keyword evidence="3" id="KW-1185">Reference proteome</keyword>
<sequence length="185" mass="20698">MIQDGKSINFDSITPELDALDQTEVVATETEMTQNKIIYSAELTNHMNRAAYFETNKVQIKVKVNQRMKRKWQHVMYVATRTICPTNVQTDCYQRFKSSIPPQGKLRSRLVQISANLLEAAEVDPTPEPVDFVIHVENPNSNQSASIAISPSMDICGATALSTPTDTPNDNNLDQLKLSSENNLD</sequence>
<comment type="caution">
    <text evidence="2">The sequence shown here is derived from an EMBL/GenBank/DDBJ whole genome shotgun (WGS) entry which is preliminary data.</text>
</comment>
<reference evidence="2" key="1">
    <citation type="submission" date="2023-08" db="EMBL/GenBank/DDBJ databases">
        <authorList>
            <person name="Audoor S."/>
            <person name="Bilcke G."/>
        </authorList>
    </citation>
    <scope>NUCLEOTIDE SEQUENCE</scope>
</reference>
<dbReference type="EMBL" id="CAKOGP040000336">
    <property type="protein sequence ID" value="CAJ1934554.1"/>
    <property type="molecule type" value="Genomic_DNA"/>
</dbReference>
<name>A0AAD2CH36_9STRA</name>
<gene>
    <name evidence="2" type="ORF">CYCCA115_LOCUS3894</name>
</gene>
<protein>
    <submittedName>
        <fullName evidence="2">Uncharacterized protein</fullName>
    </submittedName>
</protein>
<organism evidence="2 3">
    <name type="scientific">Cylindrotheca closterium</name>
    <dbReference type="NCBI Taxonomy" id="2856"/>
    <lineage>
        <taxon>Eukaryota</taxon>
        <taxon>Sar</taxon>
        <taxon>Stramenopiles</taxon>
        <taxon>Ochrophyta</taxon>
        <taxon>Bacillariophyta</taxon>
        <taxon>Bacillariophyceae</taxon>
        <taxon>Bacillariophycidae</taxon>
        <taxon>Bacillariales</taxon>
        <taxon>Bacillariaceae</taxon>
        <taxon>Cylindrotheca</taxon>
    </lineage>
</organism>
<dbReference type="Proteomes" id="UP001295423">
    <property type="component" value="Unassembled WGS sequence"/>
</dbReference>
<accession>A0AAD2CH36</accession>
<evidence type="ECO:0000313" key="2">
    <source>
        <dbReference type="EMBL" id="CAJ1934554.1"/>
    </source>
</evidence>
<proteinExistence type="predicted"/>
<evidence type="ECO:0000313" key="3">
    <source>
        <dbReference type="Proteomes" id="UP001295423"/>
    </source>
</evidence>
<dbReference type="AlphaFoldDB" id="A0AAD2CH36"/>
<evidence type="ECO:0000256" key="1">
    <source>
        <dbReference type="SAM" id="MobiDB-lite"/>
    </source>
</evidence>
<feature type="region of interest" description="Disordered" evidence="1">
    <location>
        <begin position="162"/>
        <end position="185"/>
    </location>
</feature>